<gene>
    <name evidence="2" type="ORF">PXEA_LOCUS25501</name>
</gene>
<keyword evidence="3" id="KW-1185">Reference proteome</keyword>
<name>A0A3S5C329_9PLAT</name>
<feature type="region of interest" description="Disordered" evidence="1">
    <location>
        <begin position="1"/>
        <end position="23"/>
    </location>
</feature>
<proteinExistence type="predicted"/>
<dbReference type="EMBL" id="CAAALY010129722">
    <property type="protein sequence ID" value="VEL32061.1"/>
    <property type="molecule type" value="Genomic_DNA"/>
</dbReference>
<accession>A0A3S5C329</accession>
<dbReference type="Proteomes" id="UP000784294">
    <property type="component" value="Unassembled WGS sequence"/>
</dbReference>
<evidence type="ECO:0000313" key="2">
    <source>
        <dbReference type="EMBL" id="VEL32061.1"/>
    </source>
</evidence>
<dbReference type="AlphaFoldDB" id="A0A3S5C329"/>
<protein>
    <submittedName>
        <fullName evidence="2">Uncharacterized protein</fullName>
    </submittedName>
</protein>
<evidence type="ECO:0000256" key="1">
    <source>
        <dbReference type="SAM" id="MobiDB-lite"/>
    </source>
</evidence>
<feature type="compositionally biased region" description="Basic and acidic residues" evidence="1">
    <location>
        <begin position="13"/>
        <end position="23"/>
    </location>
</feature>
<evidence type="ECO:0000313" key="3">
    <source>
        <dbReference type="Proteomes" id="UP000784294"/>
    </source>
</evidence>
<feature type="non-terminal residue" evidence="2">
    <location>
        <position position="112"/>
    </location>
</feature>
<reference evidence="2" key="1">
    <citation type="submission" date="2018-11" db="EMBL/GenBank/DDBJ databases">
        <authorList>
            <consortium name="Pathogen Informatics"/>
        </authorList>
    </citation>
    <scope>NUCLEOTIDE SEQUENCE</scope>
</reference>
<organism evidence="2 3">
    <name type="scientific">Protopolystoma xenopodis</name>
    <dbReference type="NCBI Taxonomy" id="117903"/>
    <lineage>
        <taxon>Eukaryota</taxon>
        <taxon>Metazoa</taxon>
        <taxon>Spiralia</taxon>
        <taxon>Lophotrochozoa</taxon>
        <taxon>Platyhelminthes</taxon>
        <taxon>Monogenea</taxon>
        <taxon>Polyopisthocotylea</taxon>
        <taxon>Polystomatidea</taxon>
        <taxon>Polystomatidae</taxon>
        <taxon>Protopolystoma</taxon>
    </lineage>
</organism>
<comment type="caution">
    <text evidence="2">The sequence shown here is derived from an EMBL/GenBank/DDBJ whole genome shotgun (WGS) entry which is preliminary data.</text>
</comment>
<sequence>MHLRARPARLASTRHEASSDLSERPDELNWLRYDENRSSSRAGPPKAYRVALVDRQTTKLCRQECVGHCQHLHVINTSSFESVWLSPQTVHFQGIPSLTTIVRLFPLSPDVC</sequence>